<feature type="non-terminal residue" evidence="1">
    <location>
        <position position="170"/>
    </location>
</feature>
<protein>
    <submittedName>
        <fullName evidence="1">21648_t:CDS:1</fullName>
    </submittedName>
</protein>
<gene>
    <name evidence="1" type="ORF">GMARGA_LOCUS26727</name>
</gene>
<evidence type="ECO:0000313" key="2">
    <source>
        <dbReference type="Proteomes" id="UP000789901"/>
    </source>
</evidence>
<evidence type="ECO:0000313" key="1">
    <source>
        <dbReference type="EMBL" id="CAG8817147.1"/>
    </source>
</evidence>
<proteinExistence type="predicted"/>
<sequence>SDGNCGFRSLAAAIRENEENWILVKLAMRASPCSPSYWFLSPNCAQLAANTFSVPITIFDELNGQSMLFFPLDAPLRHRKNLIILHLINGNHIVYIDMKNYAKVSWPMVNSQHIPICRRYGLSNNSPDIRKLRAFKPKAALLENVKPREEEVEEKINQKIENGKLTHKQE</sequence>
<dbReference type="Proteomes" id="UP000789901">
    <property type="component" value="Unassembled WGS sequence"/>
</dbReference>
<name>A0ABN7W5N6_GIGMA</name>
<dbReference type="CDD" id="cd22744">
    <property type="entry name" value="OTU"/>
    <property type="match status" value="1"/>
</dbReference>
<dbReference type="EMBL" id="CAJVQB010031616">
    <property type="protein sequence ID" value="CAG8817147.1"/>
    <property type="molecule type" value="Genomic_DNA"/>
</dbReference>
<accession>A0ABN7W5N6</accession>
<comment type="caution">
    <text evidence="1">The sequence shown here is derived from an EMBL/GenBank/DDBJ whole genome shotgun (WGS) entry which is preliminary data.</text>
</comment>
<organism evidence="1 2">
    <name type="scientific">Gigaspora margarita</name>
    <dbReference type="NCBI Taxonomy" id="4874"/>
    <lineage>
        <taxon>Eukaryota</taxon>
        <taxon>Fungi</taxon>
        <taxon>Fungi incertae sedis</taxon>
        <taxon>Mucoromycota</taxon>
        <taxon>Glomeromycotina</taxon>
        <taxon>Glomeromycetes</taxon>
        <taxon>Diversisporales</taxon>
        <taxon>Gigasporaceae</taxon>
        <taxon>Gigaspora</taxon>
    </lineage>
</organism>
<reference evidence="1 2" key="1">
    <citation type="submission" date="2021-06" db="EMBL/GenBank/DDBJ databases">
        <authorList>
            <person name="Kallberg Y."/>
            <person name="Tangrot J."/>
            <person name="Rosling A."/>
        </authorList>
    </citation>
    <scope>NUCLEOTIDE SEQUENCE [LARGE SCALE GENOMIC DNA]</scope>
    <source>
        <strain evidence="1 2">120-4 pot B 10/14</strain>
    </source>
</reference>
<feature type="non-terminal residue" evidence="1">
    <location>
        <position position="1"/>
    </location>
</feature>
<keyword evidence="2" id="KW-1185">Reference proteome</keyword>